<dbReference type="Proteomes" id="UP000094893">
    <property type="component" value="Unassembled WGS sequence"/>
</dbReference>
<protein>
    <recommendedName>
        <fullName evidence="4">Mobilization protein</fullName>
    </recommendedName>
</protein>
<evidence type="ECO:0000313" key="2">
    <source>
        <dbReference type="EMBL" id="OCX67656.1"/>
    </source>
</evidence>
<dbReference type="EMBL" id="LWSA01000342">
    <property type="protein sequence ID" value="OCX67656.1"/>
    <property type="molecule type" value="Genomic_DNA"/>
</dbReference>
<reference evidence="2 3" key="1">
    <citation type="journal article" date="2016" name="Int. J. Mol. Sci.">
        <title>Comparative genomics of the extreme acidophile Acidithiobacillus thiooxidans reveals intraspecific divergence and niche adaptation.</title>
        <authorList>
            <person name="Zhang X."/>
            <person name="Feng X."/>
            <person name="Tao J."/>
            <person name="Ma L."/>
            <person name="Xiao Y."/>
            <person name="Liang Y."/>
            <person name="Liu X."/>
            <person name="Yin H."/>
        </authorList>
    </citation>
    <scope>NUCLEOTIDE SEQUENCE [LARGE SCALE GENOMIC DNA]</scope>
    <source>
        <strain evidence="2 3">A02</strain>
    </source>
</reference>
<dbReference type="InterPro" id="IPR053842">
    <property type="entry name" value="NikA-like"/>
</dbReference>
<evidence type="ECO:0008006" key="4">
    <source>
        <dbReference type="Google" id="ProtNLM"/>
    </source>
</evidence>
<name>A0A1C2JG56_ACITH</name>
<proteinExistence type="predicted"/>
<dbReference type="RefSeq" id="WP_024894419.1">
    <property type="nucleotide sequence ID" value="NZ_LWRZ01000404.1"/>
</dbReference>
<gene>
    <name evidence="2" type="ORF">A6P07_19585</name>
</gene>
<accession>A0A1C2JG56</accession>
<evidence type="ECO:0000313" key="3">
    <source>
        <dbReference type="Proteomes" id="UP000094893"/>
    </source>
</evidence>
<dbReference type="Pfam" id="PF21983">
    <property type="entry name" value="NikA-like"/>
    <property type="match status" value="1"/>
</dbReference>
<feature type="region of interest" description="Disordered" evidence="1">
    <location>
        <begin position="1"/>
        <end position="20"/>
    </location>
</feature>
<comment type="caution">
    <text evidence="2">The sequence shown here is derived from an EMBL/GenBank/DDBJ whole genome shotgun (WGS) entry which is preliminary data.</text>
</comment>
<dbReference type="AlphaFoldDB" id="A0A1C2JG56"/>
<dbReference type="STRING" id="930.GCA_002079865_02049"/>
<evidence type="ECO:0000256" key="1">
    <source>
        <dbReference type="SAM" id="MobiDB-lite"/>
    </source>
</evidence>
<sequence length="129" mass="14374">MTDEIQNPIKKRGGRPRLPDDVHRTIRREVWLSPVELADLKAKAAAQGLRVGEYMRLVITEARLPTPPVPPINLQAWQALARLAANANQYQWAINAGKAHAWDRDAIPQLMDAIRAARLALLGVEADDD</sequence>
<organism evidence="2 3">
    <name type="scientific">Acidithiobacillus thiooxidans</name>
    <name type="common">Thiobacillus thiooxidans</name>
    <dbReference type="NCBI Taxonomy" id="930"/>
    <lineage>
        <taxon>Bacteria</taxon>
        <taxon>Pseudomonadati</taxon>
        <taxon>Pseudomonadota</taxon>
        <taxon>Acidithiobacillia</taxon>
        <taxon>Acidithiobacillales</taxon>
        <taxon>Acidithiobacillaceae</taxon>
        <taxon>Acidithiobacillus</taxon>
    </lineage>
</organism>